<dbReference type="PANTHER" id="PTHR43790:SF3">
    <property type="entry name" value="D-ALLOSE IMPORT ATP-BINDING PROTEIN ALSA-RELATED"/>
    <property type="match status" value="1"/>
</dbReference>
<protein>
    <recommendedName>
        <fullName evidence="9">ABC transporter, ATP-binding protein</fullName>
    </recommendedName>
</protein>
<accession>C0C036</accession>
<reference evidence="7" key="1">
    <citation type="submission" date="2009-02" db="EMBL/GenBank/DDBJ databases">
        <authorList>
            <person name="Fulton L."/>
            <person name="Clifton S."/>
            <person name="Fulton B."/>
            <person name="Xu J."/>
            <person name="Minx P."/>
            <person name="Pepin K.H."/>
            <person name="Johnson M."/>
            <person name="Bhonagiri V."/>
            <person name="Nash W.E."/>
            <person name="Mardis E.R."/>
            <person name="Wilson R.K."/>
        </authorList>
    </citation>
    <scope>NUCLEOTIDE SEQUENCE [LARGE SCALE GENOMIC DNA]</scope>
    <source>
        <strain evidence="7">DSM 15053</strain>
    </source>
</reference>
<evidence type="ECO:0000256" key="5">
    <source>
        <dbReference type="ARBA" id="ARBA00022967"/>
    </source>
</evidence>
<dbReference type="InterPro" id="IPR050107">
    <property type="entry name" value="ABC_carbohydrate_import_ATPase"/>
</dbReference>
<dbReference type="SUPFAM" id="SSF52540">
    <property type="entry name" value="P-loop containing nucleoside triphosphate hydrolases"/>
    <property type="match status" value="1"/>
</dbReference>
<dbReference type="HOGENOM" id="CLU_000604_43_0_9"/>
<evidence type="ECO:0000313" key="7">
    <source>
        <dbReference type="EMBL" id="EEG74764.1"/>
    </source>
</evidence>
<keyword evidence="1" id="KW-0813">Transport</keyword>
<dbReference type="InterPro" id="IPR027417">
    <property type="entry name" value="P-loop_NTPase"/>
</dbReference>
<dbReference type="Proteomes" id="UP000004893">
    <property type="component" value="Unassembled WGS sequence"/>
</dbReference>
<sequence length="144" mass="16009">MAALDRVVKGIFISERKEKEIVDEMMKTFAIKAESPETLAGTLSGGNQQKVVLGKQLATKPDILLMFDITRGVDVGTKKEMFNVIKQYAREGKGILFYSTDMEELVNVCNSIVVMNQGKIAGRIDRELISRENILRVSVGEKAN</sequence>
<reference evidence="7" key="2">
    <citation type="submission" date="2013-06" db="EMBL/GenBank/DDBJ databases">
        <title>Draft genome sequence of Clostridium hylemonae (DSM 15053).</title>
        <authorList>
            <person name="Sudarsanam P."/>
            <person name="Ley R."/>
            <person name="Guruge J."/>
            <person name="Turnbaugh P.J."/>
            <person name="Mahowald M."/>
            <person name="Liep D."/>
            <person name="Gordon J."/>
        </authorList>
    </citation>
    <scope>NUCLEOTIDE SEQUENCE</scope>
    <source>
        <strain evidence="7">DSM 15053</strain>
    </source>
</reference>
<keyword evidence="3" id="KW-0547">Nucleotide-binding</keyword>
<evidence type="ECO:0000256" key="4">
    <source>
        <dbReference type="ARBA" id="ARBA00022840"/>
    </source>
</evidence>
<dbReference type="EMBL" id="ABYI02000019">
    <property type="protein sequence ID" value="EEG74764.1"/>
    <property type="molecule type" value="Genomic_DNA"/>
</dbReference>
<keyword evidence="5" id="KW-1278">Translocase</keyword>
<name>C0C036_9FIRM</name>
<dbReference type="STRING" id="553973.CLOHYLEM_05428"/>
<keyword evidence="2" id="KW-1003">Cell membrane</keyword>
<dbReference type="Gene3D" id="3.40.50.300">
    <property type="entry name" value="P-loop containing nucleotide triphosphate hydrolases"/>
    <property type="match status" value="1"/>
</dbReference>
<evidence type="ECO:0000256" key="2">
    <source>
        <dbReference type="ARBA" id="ARBA00022475"/>
    </source>
</evidence>
<keyword evidence="4" id="KW-0067">ATP-binding</keyword>
<dbReference type="AlphaFoldDB" id="C0C036"/>
<dbReference type="eggNOG" id="COG1129">
    <property type="taxonomic scope" value="Bacteria"/>
</dbReference>
<gene>
    <name evidence="7" type="ORF">CLOHYLEM_05428</name>
</gene>
<comment type="caution">
    <text evidence="7">The sequence shown here is derived from an EMBL/GenBank/DDBJ whole genome shotgun (WGS) entry which is preliminary data.</text>
</comment>
<evidence type="ECO:0000256" key="3">
    <source>
        <dbReference type="ARBA" id="ARBA00022741"/>
    </source>
</evidence>
<keyword evidence="6" id="KW-0472">Membrane</keyword>
<evidence type="ECO:0008006" key="9">
    <source>
        <dbReference type="Google" id="ProtNLM"/>
    </source>
</evidence>
<proteinExistence type="predicted"/>
<dbReference type="PANTHER" id="PTHR43790">
    <property type="entry name" value="CARBOHYDRATE TRANSPORT ATP-BINDING PROTEIN MG119-RELATED"/>
    <property type="match status" value="1"/>
</dbReference>
<keyword evidence="8" id="KW-1185">Reference proteome</keyword>
<dbReference type="GO" id="GO:0005524">
    <property type="term" value="F:ATP binding"/>
    <property type="evidence" value="ECO:0007669"/>
    <property type="project" value="UniProtKB-KW"/>
</dbReference>
<organism evidence="7 8">
    <name type="scientific">[Clostridium] hylemonae DSM 15053</name>
    <dbReference type="NCBI Taxonomy" id="553973"/>
    <lineage>
        <taxon>Bacteria</taxon>
        <taxon>Bacillati</taxon>
        <taxon>Bacillota</taxon>
        <taxon>Clostridia</taxon>
        <taxon>Lachnospirales</taxon>
        <taxon>Lachnospiraceae</taxon>
    </lineage>
</organism>
<evidence type="ECO:0000313" key="8">
    <source>
        <dbReference type="Proteomes" id="UP000004893"/>
    </source>
</evidence>
<evidence type="ECO:0000256" key="1">
    <source>
        <dbReference type="ARBA" id="ARBA00022448"/>
    </source>
</evidence>
<evidence type="ECO:0000256" key="6">
    <source>
        <dbReference type="ARBA" id="ARBA00023136"/>
    </source>
</evidence>